<evidence type="ECO:0000313" key="1">
    <source>
        <dbReference type="EMBL" id="KAA9345820.1"/>
    </source>
</evidence>
<dbReference type="CDD" id="cd02440">
    <property type="entry name" value="AdoMet_MTases"/>
    <property type="match status" value="1"/>
</dbReference>
<dbReference type="Pfam" id="PF13489">
    <property type="entry name" value="Methyltransf_23"/>
    <property type="match status" value="1"/>
</dbReference>
<protein>
    <submittedName>
        <fullName evidence="1">Class I SAM-dependent methyltransferase</fullName>
    </submittedName>
</protein>
<reference evidence="1 2" key="1">
    <citation type="submission" date="2019-09" db="EMBL/GenBank/DDBJ databases">
        <title>Genome sequence of Adhaeribacter sp. M2.</title>
        <authorList>
            <person name="Srinivasan S."/>
        </authorList>
    </citation>
    <scope>NUCLEOTIDE SEQUENCE [LARGE SCALE GENOMIC DNA]</scope>
    <source>
        <strain evidence="1 2">M2</strain>
    </source>
</reference>
<dbReference type="GO" id="GO:0008168">
    <property type="term" value="F:methyltransferase activity"/>
    <property type="evidence" value="ECO:0007669"/>
    <property type="project" value="UniProtKB-KW"/>
</dbReference>
<dbReference type="GO" id="GO:0032259">
    <property type="term" value="P:methylation"/>
    <property type="evidence" value="ECO:0007669"/>
    <property type="project" value="UniProtKB-KW"/>
</dbReference>
<comment type="caution">
    <text evidence="1">The sequence shown here is derived from an EMBL/GenBank/DDBJ whole genome shotgun (WGS) entry which is preliminary data.</text>
</comment>
<dbReference type="InterPro" id="IPR029063">
    <property type="entry name" value="SAM-dependent_MTases_sf"/>
</dbReference>
<dbReference type="SUPFAM" id="SSF53335">
    <property type="entry name" value="S-adenosyl-L-methionine-dependent methyltransferases"/>
    <property type="match status" value="1"/>
</dbReference>
<accession>A0A5N1J553</accession>
<dbReference type="AlphaFoldDB" id="A0A5N1J553"/>
<gene>
    <name evidence="1" type="ORF">F0P94_01680</name>
</gene>
<dbReference type="Gene3D" id="3.40.50.150">
    <property type="entry name" value="Vaccinia Virus protein VP39"/>
    <property type="match status" value="1"/>
</dbReference>
<keyword evidence="1" id="KW-0489">Methyltransferase</keyword>
<organism evidence="1 2">
    <name type="scientific">Adhaeribacter soli</name>
    <dbReference type="NCBI Taxonomy" id="2607655"/>
    <lineage>
        <taxon>Bacteria</taxon>
        <taxon>Pseudomonadati</taxon>
        <taxon>Bacteroidota</taxon>
        <taxon>Cytophagia</taxon>
        <taxon>Cytophagales</taxon>
        <taxon>Hymenobacteraceae</taxon>
        <taxon>Adhaeribacter</taxon>
    </lineage>
</organism>
<dbReference type="Proteomes" id="UP000326570">
    <property type="component" value="Unassembled WGS sequence"/>
</dbReference>
<proteinExistence type="predicted"/>
<keyword evidence="1" id="KW-0808">Transferase</keyword>
<dbReference type="EMBL" id="VTWT01000001">
    <property type="protein sequence ID" value="KAA9345820.1"/>
    <property type="molecule type" value="Genomic_DNA"/>
</dbReference>
<name>A0A5N1J553_9BACT</name>
<evidence type="ECO:0000313" key="2">
    <source>
        <dbReference type="Proteomes" id="UP000326570"/>
    </source>
</evidence>
<dbReference type="RefSeq" id="WP_150901963.1">
    <property type="nucleotide sequence ID" value="NZ_VTWT01000001.1"/>
</dbReference>
<sequence length="237" mass="26430">MNPISDPMGEALEAYINGNSKATIKVISNITEDDIISVGYLFRSFDQMPELEQQALKFCKGRVLDIGAGAGSHALWLQENGLEVDAFDISPKAVAVMKNRGLRNSFEADFWQFQPSEKYDTILLLMNGVGLAGTLEKLPEFLNLLKSWLNPGGQILLESSDILYMFEEEDGSVLLNLNSGYYGEVEYQMAFNRKTGPAFPWLFIDYALLHDYATQAGFEVNSLFEGEHGEYLAKLSA</sequence>
<keyword evidence="2" id="KW-1185">Reference proteome</keyword>